<dbReference type="Pfam" id="PF12937">
    <property type="entry name" value="F-box-like"/>
    <property type="match status" value="1"/>
</dbReference>
<sequence length="376" mass="44414">MLLETFSQGKCARRNQDNAGSHLPNEILSQVLSDISSEDSGTLAAFCMVSKRFNSIGHTKLWRKVKLGPTSTGAGNQDRNADSMTRWNEDQRKTIKHLSVIHHTNDWCKLSHTRHLDLPNIEILEIKMQDGFGNFHHVTENSSNTLCPLMKQLRPKTMIIRNATWLIVNLQCKGLAPRAWSEVETLIFVAPYVNTGFYERKYPYCHPTMPKLRRVFWIFDPTIEANIEDTEFRDSIQYHLLSVLTLRYPNIPITIVNVGPPNLYPVYSRFFGGRTFDGSEQIFRYWMDYFYQHEDDQPAGIEKKKQKLVRFISLNRFLEEERWKEWFEDKEIRIWKNSLAIQENHYEKIQSANLDRRRRPRLTLRRTHFARYLSET</sequence>
<reference evidence="2" key="1">
    <citation type="submission" date="2013-07" db="EMBL/GenBank/DDBJ databases">
        <title>The Genome Sequence of Cryptococcus pinus CBS10737.</title>
        <authorList>
            <consortium name="The Broad Institute Genome Sequencing Platform"/>
            <person name="Cuomo C."/>
            <person name="Litvintseva A."/>
            <person name="Chen Y."/>
            <person name="Heitman J."/>
            <person name="Sun S."/>
            <person name="Springer D."/>
            <person name="Dromer F."/>
            <person name="Young S.K."/>
            <person name="Zeng Q."/>
            <person name="Gargeya S."/>
            <person name="Fitzgerald M."/>
            <person name="Abouelleil A."/>
            <person name="Alvarado L."/>
            <person name="Berlin A.M."/>
            <person name="Chapman S.B."/>
            <person name="Dewar J."/>
            <person name="Goldberg J."/>
            <person name="Griggs A."/>
            <person name="Gujja S."/>
            <person name="Hansen M."/>
            <person name="Howarth C."/>
            <person name="Imamovic A."/>
            <person name="Larimer J."/>
            <person name="McCowan C."/>
            <person name="Murphy C."/>
            <person name="Pearson M."/>
            <person name="Priest M."/>
            <person name="Roberts A."/>
            <person name="Saif S."/>
            <person name="Shea T."/>
            <person name="Sykes S."/>
            <person name="Wortman J."/>
            <person name="Nusbaum C."/>
            <person name="Birren B."/>
        </authorList>
    </citation>
    <scope>NUCLEOTIDE SEQUENCE [LARGE SCALE GENOMIC DNA]</scope>
    <source>
        <strain evidence="2">CBS 10737</strain>
    </source>
</reference>
<keyword evidence="4" id="KW-1185">Reference proteome</keyword>
<dbReference type="InterPro" id="IPR001810">
    <property type="entry name" value="F-box_dom"/>
</dbReference>
<evidence type="ECO:0000313" key="3">
    <source>
        <dbReference type="EMBL" id="WWC67931.1"/>
    </source>
</evidence>
<dbReference type="OrthoDB" id="5297217at2759"/>
<dbReference type="PROSITE" id="PS50181">
    <property type="entry name" value="FBOX"/>
    <property type="match status" value="1"/>
</dbReference>
<evidence type="ECO:0000259" key="1">
    <source>
        <dbReference type="PROSITE" id="PS50181"/>
    </source>
</evidence>
<reference evidence="3" key="2">
    <citation type="submission" date="2013-07" db="EMBL/GenBank/DDBJ databases">
        <authorList>
            <consortium name="The Broad Institute Genome Sequencing Platform"/>
            <person name="Cuomo C."/>
            <person name="Litvintseva A."/>
            <person name="Chen Y."/>
            <person name="Heitman J."/>
            <person name="Sun S."/>
            <person name="Springer D."/>
            <person name="Dromer F."/>
            <person name="Young S.K."/>
            <person name="Zeng Q."/>
            <person name="Gargeya S."/>
            <person name="Fitzgerald M."/>
            <person name="Abouelleil A."/>
            <person name="Alvarado L."/>
            <person name="Berlin A.M."/>
            <person name="Chapman S.B."/>
            <person name="Dewar J."/>
            <person name="Goldberg J."/>
            <person name="Griggs A."/>
            <person name="Gujja S."/>
            <person name="Hansen M."/>
            <person name="Howarth C."/>
            <person name="Imamovic A."/>
            <person name="Larimer J."/>
            <person name="McCowan C."/>
            <person name="Murphy C."/>
            <person name="Pearson M."/>
            <person name="Priest M."/>
            <person name="Roberts A."/>
            <person name="Saif S."/>
            <person name="Shea T."/>
            <person name="Sykes S."/>
            <person name="Wortman J."/>
            <person name="Nusbaum C."/>
            <person name="Birren B."/>
        </authorList>
    </citation>
    <scope>NUCLEOTIDE SEQUENCE</scope>
    <source>
        <strain evidence="3">CBS 10737</strain>
    </source>
</reference>
<protein>
    <recommendedName>
        <fullName evidence="1">F-box domain-containing protein</fullName>
    </recommendedName>
</protein>
<gene>
    <name evidence="2" type="ORF">I206_07059</name>
    <name evidence="3" type="ORF">I206_101850</name>
</gene>
<reference evidence="3" key="4">
    <citation type="submission" date="2024-02" db="EMBL/GenBank/DDBJ databases">
        <title>Comparative genomics of Cryptococcus and Kwoniella reveals pathogenesis evolution and contrasting modes of karyotype evolution via chromosome fusion or intercentromeric recombination.</title>
        <authorList>
            <person name="Coelho M.A."/>
            <person name="David-Palma M."/>
            <person name="Shea T."/>
            <person name="Bowers K."/>
            <person name="McGinley-Smith S."/>
            <person name="Mohammad A.W."/>
            <person name="Gnirke A."/>
            <person name="Yurkov A.M."/>
            <person name="Nowrousian M."/>
            <person name="Sun S."/>
            <person name="Cuomo C.A."/>
            <person name="Heitman J."/>
        </authorList>
    </citation>
    <scope>NUCLEOTIDE SEQUENCE</scope>
    <source>
        <strain evidence="3">CBS 10737</strain>
    </source>
</reference>
<feature type="domain" description="F-box" evidence="1">
    <location>
        <begin position="17"/>
        <end position="65"/>
    </location>
</feature>
<name>A0A1B9HVJ0_9TREE</name>
<accession>A0A1B9HVJ0</accession>
<dbReference type="KEGG" id="kpin:30175428"/>
<dbReference type="AlphaFoldDB" id="A0A1B9HVJ0"/>
<dbReference type="EMBL" id="CP144520">
    <property type="protein sequence ID" value="WWC67931.1"/>
    <property type="molecule type" value="Genomic_DNA"/>
</dbReference>
<dbReference type="RefSeq" id="XP_019008500.1">
    <property type="nucleotide sequence ID" value="XM_019158754.1"/>
</dbReference>
<evidence type="ECO:0000313" key="4">
    <source>
        <dbReference type="Proteomes" id="UP000094020"/>
    </source>
</evidence>
<dbReference type="Proteomes" id="UP000094020">
    <property type="component" value="Chromosome 2"/>
</dbReference>
<organism evidence="2">
    <name type="scientific">Kwoniella pini CBS 10737</name>
    <dbReference type="NCBI Taxonomy" id="1296096"/>
    <lineage>
        <taxon>Eukaryota</taxon>
        <taxon>Fungi</taxon>
        <taxon>Dikarya</taxon>
        <taxon>Basidiomycota</taxon>
        <taxon>Agaricomycotina</taxon>
        <taxon>Tremellomycetes</taxon>
        <taxon>Tremellales</taxon>
        <taxon>Cryptococcaceae</taxon>
        <taxon>Kwoniella</taxon>
    </lineage>
</organism>
<proteinExistence type="predicted"/>
<dbReference type="EMBL" id="KV700117">
    <property type="protein sequence ID" value="OCF47281.1"/>
    <property type="molecule type" value="Genomic_DNA"/>
</dbReference>
<dbReference type="GeneID" id="30175428"/>
<evidence type="ECO:0000313" key="2">
    <source>
        <dbReference type="EMBL" id="OCF47281.1"/>
    </source>
</evidence>
<reference evidence="2" key="3">
    <citation type="submission" date="2016-07" db="EMBL/GenBank/DDBJ databases">
        <title>Evolution of pathogenesis and genome organization in the Tremellales.</title>
        <authorList>
            <person name="Cuomo C."/>
            <person name="Litvintseva A."/>
            <person name="Heitman J."/>
            <person name="Chen Y."/>
            <person name="Sun S."/>
            <person name="Springer D."/>
            <person name="Dromer F."/>
            <person name="Young S."/>
            <person name="Zeng Q."/>
            <person name="Chapman S."/>
            <person name="Gujja S."/>
            <person name="Saif S."/>
            <person name="Birren B."/>
        </authorList>
    </citation>
    <scope>NUCLEOTIDE SEQUENCE</scope>
    <source>
        <strain evidence="2">CBS 10737</strain>
    </source>
</reference>